<evidence type="ECO:0000256" key="2">
    <source>
        <dbReference type="ARBA" id="ARBA00004196"/>
    </source>
</evidence>
<evidence type="ECO:0000256" key="1">
    <source>
        <dbReference type="ARBA" id="ARBA00001967"/>
    </source>
</evidence>
<dbReference type="GO" id="GO:0016151">
    <property type="term" value="F:nickel cation binding"/>
    <property type="evidence" value="ECO:0007669"/>
    <property type="project" value="InterPro"/>
</dbReference>
<keyword evidence="9" id="KW-1185">Reference proteome</keyword>
<feature type="binding site" evidence="7">
    <location>
        <position position="63"/>
    </location>
    <ligand>
        <name>Ni(2+)</name>
        <dbReference type="ChEBI" id="CHEBI:49786"/>
    </ligand>
</feature>
<comment type="subcellular location">
    <subcellularLocation>
        <location evidence="2">Cell envelope</location>
    </subcellularLocation>
</comment>
<feature type="binding site" evidence="7">
    <location>
        <position position="483"/>
    </location>
    <ligand>
        <name>Mg(2+)</name>
        <dbReference type="ChEBI" id="CHEBI:18420"/>
    </ligand>
</feature>
<feature type="binding site" evidence="7">
    <location>
        <position position="60"/>
    </location>
    <ligand>
        <name>Ni(2+)</name>
        <dbReference type="ChEBI" id="CHEBI:49786"/>
    </ligand>
</feature>
<feature type="binding site" evidence="7">
    <location>
        <position position="480"/>
    </location>
    <ligand>
        <name>Fe cation</name>
        <dbReference type="ChEBI" id="CHEBI:24875"/>
    </ligand>
</feature>
<sequence length="483" mass="51433">MTRIVVGPFNRVEGDLELTLDIDDGVVREARVAASLYRGFEQLLLGRPAEDALVIAPRVCGICSVSQSLAAAAVLRGAQNAAPARNGLIATNLAHAAENIADHLTHFYVFFMPDFARAAYAARSWHETAQTRFRAVSGAALREALPARARLLETMGLIAGKWPHSLAFRPGGVTRALALGDEMRLVALLADFRGFIERTLFAAPIEAVIELASGDALDRFAHGAGAAGDFAAFVRIARDLRLEQIGRGPGLLMSAGAYLGSDGHHFPAGLLDAATGALRAPPLHAIEEDVSHSFMRDTAGDPARAETVPDIHRPGAYSFAKAPRLEGRAVEVGALARQAVAGHPLIRDLLAPQGASNVFARIVARLLEIALLTQAMDGWTRDLRRSEPFCTPDTPLRDGAFAGFVEAARGALGHWASYANGEIARYQIIAPTTWNFSPRDASGRPGPLEFALQGLDVGAEGASSVALQHIVRSFDPCMVCTAH</sequence>
<evidence type="ECO:0000256" key="3">
    <source>
        <dbReference type="ARBA" id="ARBA00009292"/>
    </source>
</evidence>
<dbReference type="InterPro" id="IPR050867">
    <property type="entry name" value="NiFe/NiFeSe_hydrgnase_LSU"/>
</dbReference>
<evidence type="ECO:0000256" key="6">
    <source>
        <dbReference type="ARBA" id="ARBA00023002"/>
    </source>
</evidence>
<dbReference type="InterPro" id="IPR029014">
    <property type="entry name" value="NiFe-Hase_large"/>
</dbReference>
<dbReference type="STRING" id="595536.GCA_000178815_04460"/>
<evidence type="ECO:0000313" key="9">
    <source>
        <dbReference type="Proteomes" id="UP000230709"/>
    </source>
</evidence>
<dbReference type="Gene3D" id="1.10.645.10">
    <property type="entry name" value="Cytochrome-c3 Hydrogenase, chain B"/>
    <property type="match status" value="1"/>
</dbReference>
<dbReference type="SUPFAM" id="SSF56762">
    <property type="entry name" value="HydB/Nqo4-like"/>
    <property type="match status" value="1"/>
</dbReference>
<organism evidence="8 9">
    <name type="scientific">Methylosinus trichosporium (strain ATCC 35070 / NCIMB 11131 / UNIQEM 75 / OB3b)</name>
    <dbReference type="NCBI Taxonomy" id="595536"/>
    <lineage>
        <taxon>Bacteria</taxon>
        <taxon>Pseudomonadati</taxon>
        <taxon>Pseudomonadota</taxon>
        <taxon>Alphaproteobacteria</taxon>
        <taxon>Hyphomicrobiales</taxon>
        <taxon>Methylocystaceae</taxon>
        <taxon>Methylosinus</taxon>
    </lineage>
</organism>
<dbReference type="KEGG" id="mtw:CQW49_03500"/>
<evidence type="ECO:0000313" key="8">
    <source>
        <dbReference type="EMBL" id="ATQ67054.1"/>
    </source>
</evidence>
<feature type="binding site" evidence="7">
    <location>
        <position position="41"/>
    </location>
    <ligand>
        <name>Mg(2+)</name>
        <dbReference type="ChEBI" id="CHEBI:18420"/>
    </ligand>
</feature>
<dbReference type="EMBL" id="CP023737">
    <property type="protein sequence ID" value="ATQ67054.1"/>
    <property type="molecule type" value="Genomic_DNA"/>
</dbReference>
<reference evidence="9" key="1">
    <citation type="submission" date="2017-10" db="EMBL/GenBank/DDBJ databases">
        <title>Completed PacBio SMRT sequence of Methylosinus trichosporium OB3b reveals presence of a third large plasmid.</title>
        <authorList>
            <person name="Charles T.C."/>
            <person name="Lynch M.D.J."/>
            <person name="Heil J.R."/>
            <person name="Cheng J."/>
        </authorList>
    </citation>
    <scope>NUCLEOTIDE SEQUENCE [LARGE SCALE GENOMIC DNA]</scope>
    <source>
        <strain evidence="9">OB3b</strain>
    </source>
</reference>
<dbReference type="GO" id="GO:0030313">
    <property type="term" value="C:cell envelope"/>
    <property type="evidence" value="ECO:0007669"/>
    <property type="project" value="UniProtKB-SubCell"/>
</dbReference>
<dbReference type="Proteomes" id="UP000230709">
    <property type="component" value="Chromosome"/>
</dbReference>
<dbReference type="InterPro" id="IPR001501">
    <property type="entry name" value="Ni-dep_hyd_lsu"/>
</dbReference>
<keyword evidence="7" id="KW-0408">Iron</keyword>
<feature type="binding site" evidence="7">
    <location>
        <position position="477"/>
    </location>
    <ligand>
        <name>Ni(2+)</name>
        <dbReference type="ChEBI" id="CHEBI:49786"/>
    </ligand>
</feature>
<evidence type="ECO:0000256" key="4">
    <source>
        <dbReference type="ARBA" id="ARBA00022596"/>
    </source>
</evidence>
<dbReference type="GO" id="GO:0008901">
    <property type="term" value="F:ferredoxin hydrogenase activity"/>
    <property type="evidence" value="ECO:0007669"/>
    <property type="project" value="InterPro"/>
</dbReference>
<dbReference type="InterPro" id="IPR018194">
    <property type="entry name" value="Ni-dep_hyd_lsu_Ni_BS"/>
</dbReference>
<keyword evidence="5 7" id="KW-0479">Metal-binding</keyword>
<feature type="binding site" evidence="7">
    <location>
        <position position="428"/>
    </location>
    <ligand>
        <name>Mg(2+)</name>
        <dbReference type="ChEBI" id="CHEBI:18420"/>
    </ligand>
</feature>
<name>A0A2D2CWK1_METT3</name>
<dbReference type="PANTHER" id="PTHR42958">
    <property type="entry name" value="HYDROGENASE-2 LARGE CHAIN"/>
    <property type="match status" value="1"/>
</dbReference>
<comment type="similarity">
    <text evidence="3">Belongs to the [NiFe]/[NiFeSe] hydrogenase large subunit family.</text>
</comment>
<evidence type="ECO:0000256" key="7">
    <source>
        <dbReference type="PIRSR" id="PIRSR601501-1"/>
    </source>
</evidence>
<dbReference type="Pfam" id="PF00374">
    <property type="entry name" value="NiFeSe_Hases"/>
    <property type="match status" value="2"/>
</dbReference>
<feature type="binding site" evidence="7">
    <location>
        <position position="63"/>
    </location>
    <ligand>
        <name>Fe cation</name>
        <dbReference type="ChEBI" id="CHEBI:24875"/>
    </ligand>
</feature>
<keyword evidence="4 7" id="KW-0533">Nickel</keyword>
<proteinExistence type="inferred from homology"/>
<gene>
    <name evidence="8" type="ORF">CQW49_03500</name>
</gene>
<comment type="cofactor">
    <cofactor evidence="7">
        <name>Fe cation</name>
        <dbReference type="ChEBI" id="CHEBI:24875"/>
    </cofactor>
</comment>
<accession>A0A2D2CWK1</accession>
<comment type="cofactor">
    <cofactor evidence="1 7">
        <name>Ni(2+)</name>
        <dbReference type="ChEBI" id="CHEBI:49786"/>
    </cofactor>
</comment>
<keyword evidence="6" id="KW-0560">Oxidoreductase</keyword>
<protein>
    <submittedName>
        <fullName evidence="8">HupV protein</fullName>
    </submittedName>
</protein>
<dbReference type="AlphaFoldDB" id="A0A2D2CWK1"/>
<dbReference type="PANTHER" id="PTHR42958:SF4">
    <property type="entry name" value="HYDROGENASE EXPRESSION_FORMATION PROTEIN HUPK"/>
    <property type="match status" value="1"/>
</dbReference>
<keyword evidence="7" id="KW-0460">Magnesium</keyword>
<evidence type="ECO:0000256" key="5">
    <source>
        <dbReference type="ARBA" id="ARBA00022723"/>
    </source>
</evidence>
<dbReference type="RefSeq" id="WP_003612204.1">
    <property type="nucleotide sequence ID" value="NZ_ADVE02000001.1"/>
</dbReference>
<dbReference type="PROSITE" id="PS00507">
    <property type="entry name" value="NI_HGENASE_L_1"/>
    <property type="match status" value="1"/>
</dbReference>